<dbReference type="EMBL" id="BFAD01000008">
    <property type="protein sequence ID" value="GBE85929.1"/>
    <property type="molecule type" value="Genomic_DNA"/>
</dbReference>
<dbReference type="Proteomes" id="UP000287166">
    <property type="component" value="Unassembled WGS sequence"/>
</dbReference>
<sequence length="78" mass="8711">MAAKLRKAVNPWRAYPQGKPAPTSTWSRGLVPSTKGSKRAQEKGLGETEADTHLPKLSNHTHEWTHSPDPPRSYSTEY</sequence>
<protein>
    <submittedName>
        <fullName evidence="2">Uncharacterized protein</fullName>
    </submittedName>
</protein>
<dbReference type="RefSeq" id="XP_027616842.1">
    <property type="nucleotide sequence ID" value="XM_027761041.1"/>
</dbReference>
<evidence type="ECO:0000313" key="2">
    <source>
        <dbReference type="EMBL" id="GBE85929.1"/>
    </source>
</evidence>
<dbReference type="GeneID" id="38782846"/>
<dbReference type="AlphaFoldDB" id="A0A401GUR4"/>
<evidence type="ECO:0000256" key="1">
    <source>
        <dbReference type="SAM" id="MobiDB-lite"/>
    </source>
</evidence>
<dbReference type="InParanoid" id="A0A401GUR4"/>
<keyword evidence="3" id="KW-1185">Reference proteome</keyword>
<feature type="compositionally biased region" description="Basic and acidic residues" evidence="1">
    <location>
        <begin position="39"/>
        <end position="66"/>
    </location>
</feature>
<organism evidence="2 3">
    <name type="scientific">Sparassis crispa</name>
    <dbReference type="NCBI Taxonomy" id="139825"/>
    <lineage>
        <taxon>Eukaryota</taxon>
        <taxon>Fungi</taxon>
        <taxon>Dikarya</taxon>
        <taxon>Basidiomycota</taxon>
        <taxon>Agaricomycotina</taxon>
        <taxon>Agaricomycetes</taxon>
        <taxon>Polyporales</taxon>
        <taxon>Sparassidaceae</taxon>
        <taxon>Sparassis</taxon>
    </lineage>
</organism>
<feature type="region of interest" description="Disordered" evidence="1">
    <location>
        <begin position="1"/>
        <end position="78"/>
    </location>
</feature>
<comment type="caution">
    <text evidence="2">The sequence shown here is derived from an EMBL/GenBank/DDBJ whole genome shotgun (WGS) entry which is preliminary data.</text>
</comment>
<accession>A0A401GUR4</accession>
<reference evidence="2 3" key="1">
    <citation type="journal article" date="2018" name="Sci. Rep.">
        <title>Genome sequence of the cauliflower mushroom Sparassis crispa (Hanabiratake) and its association with beneficial usage.</title>
        <authorList>
            <person name="Kiyama R."/>
            <person name="Furutani Y."/>
            <person name="Kawaguchi K."/>
            <person name="Nakanishi T."/>
        </authorList>
    </citation>
    <scope>NUCLEOTIDE SEQUENCE [LARGE SCALE GENOMIC DNA]</scope>
</reference>
<gene>
    <name evidence="2" type="ORF">SCP_0804530</name>
</gene>
<evidence type="ECO:0000313" key="3">
    <source>
        <dbReference type="Proteomes" id="UP000287166"/>
    </source>
</evidence>
<proteinExistence type="predicted"/>
<name>A0A401GUR4_9APHY</name>